<evidence type="ECO:0000313" key="13">
    <source>
        <dbReference type="EMBL" id="MCT8971649.1"/>
    </source>
</evidence>
<dbReference type="PRINTS" id="PR00377">
    <property type="entry name" value="IMPHPHTASES"/>
</dbReference>
<comment type="similarity">
    <text evidence="3">Belongs to the inositol monophosphatase superfamily.</text>
</comment>
<keyword evidence="6 12" id="KW-0479">Metal-binding</keyword>
<proteinExistence type="inferred from homology"/>
<evidence type="ECO:0000256" key="5">
    <source>
        <dbReference type="ARBA" id="ARBA00022605"/>
    </source>
</evidence>
<dbReference type="NCBIfam" id="TIGR02067">
    <property type="entry name" value="his_9_HisN"/>
    <property type="match status" value="1"/>
</dbReference>
<comment type="pathway">
    <text evidence="2">Amino-acid biosynthesis; L-histidine biosynthesis; L-histidine from 5-phospho-alpha-D-ribose 1-diphosphate: step 8/9.</text>
</comment>
<dbReference type="PANTHER" id="PTHR20854:SF4">
    <property type="entry name" value="INOSITOL-1-MONOPHOSPHATASE-RELATED"/>
    <property type="match status" value="1"/>
</dbReference>
<dbReference type="GO" id="GO:0004401">
    <property type="term" value="F:histidinol-phosphatase activity"/>
    <property type="evidence" value="ECO:0007669"/>
    <property type="project" value="UniProtKB-UniRule"/>
</dbReference>
<evidence type="ECO:0000256" key="12">
    <source>
        <dbReference type="PIRSR" id="PIRSR600760-2"/>
    </source>
</evidence>
<dbReference type="GO" id="GO:0008934">
    <property type="term" value="F:inositol monophosphate 1-phosphatase activity"/>
    <property type="evidence" value="ECO:0007669"/>
    <property type="project" value="TreeGrafter"/>
</dbReference>
<evidence type="ECO:0000256" key="3">
    <source>
        <dbReference type="ARBA" id="ARBA00009759"/>
    </source>
</evidence>
<feature type="binding site" evidence="12">
    <location>
        <position position="93"/>
    </location>
    <ligand>
        <name>Mg(2+)</name>
        <dbReference type="ChEBI" id="CHEBI:18420"/>
        <label>2</label>
    </ligand>
</feature>
<evidence type="ECO:0000256" key="1">
    <source>
        <dbReference type="ARBA" id="ARBA00001946"/>
    </source>
</evidence>
<comment type="caution">
    <text evidence="13">The sequence shown here is derived from an EMBL/GenBank/DDBJ whole genome shotgun (WGS) entry which is preliminary data.</text>
</comment>
<reference evidence="13 14" key="1">
    <citation type="submission" date="2022-04" db="EMBL/GenBank/DDBJ databases">
        <authorList>
            <person name="Ye Y.-Q."/>
            <person name="Du Z.-J."/>
        </authorList>
    </citation>
    <scope>NUCLEOTIDE SEQUENCE [LARGE SCALE GENOMIC DNA]</scope>
    <source>
        <strain evidence="13 14">A6E488</strain>
    </source>
</reference>
<keyword evidence="7 13" id="KW-0378">Hydrolase</keyword>
<evidence type="ECO:0000256" key="7">
    <source>
        <dbReference type="ARBA" id="ARBA00022801"/>
    </source>
</evidence>
<dbReference type="PROSITE" id="PS00629">
    <property type="entry name" value="IMP_1"/>
    <property type="match status" value="1"/>
</dbReference>
<dbReference type="Gene3D" id="3.30.540.10">
    <property type="entry name" value="Fructose-1,6-Bisphosphatase, subunit A, domain 1"/>
    <property type="match status" value="1"/>
</dbReference>
<dbReference type="SUPFAM" id="SSF56655">
    <property type="entry name" value="Carbohydrate phosphatase"/>
    <property type="match status" value="1"/>
</dbReference>
<evidence type="ECO:0000256" key="4">
    <source>
        <dbReference type="ARBA" id="ARBA00013085"/>
    </source>
</evidence>
<dbReference type="GO" id="GO:0007165">
    <property type="term" value="P:signal transduction"/>
    <property type="evidence" value="ECO:0007669"/>
    <property type="project" value="TreeGrafter"/>
</dbReference>
<feature type="binding site" evidence="12">
    <location>
        <position position="94"/>
    </location>
    <ligand>
        <name>Mg(2+)</name>
        <dbReference type="ChEBI" id="CHEBI:18420"/>
        <label>1</label>
        <note>catalytic</note>
    </ligand>
</feature>
<keyword evidence="9" id="KW-0368">Histidine biosynthesis</keyword>
<dbReference type="GO" id="GO:0006020">
    <property type="term" value="P:inositol metabolic process"/>
    <property type="evidence" value="ECO:0007669"/>
    <property type="project" value="TreeGrafter"/>
</dbReference>
<evidence type="ECO:0000313" key="14">
    <source>
        <dbReference type="Proteomes" id="UP001320898"/>
    </source>
</evidence>
<keyword evidence="8 12" id="KW-0460">Magnesium</keyword>
<dbReference type="InterPro" id="IPR000760">
    <property type="entry name" value="Inositol_monophosphatase-like"/>
</dbReference>
<dbReference type="Gene3D" id="3.40.190.80">
    <property type="match status" value="1"/>
</dbReference>
<protein>
    <recommendedName>
        <fullName evidence="4 11">Histidinol-phosphatase</fullName>
        <ecNumber evidence="4 11">3.1.3.15</ecNumber>
    </recommendedName>
</protein>
<evidence type="ECO:0000256" key="2">
    <source>
        <dbReference type="ARBA" id="ARBA00004970"/>
    </source>
</evidence>
<feature type="binding site" evidence="12">
    <location>
        <position position="220"/>
    </location>
    <ligand>
        <name>Mg(2+)</name>
        <dbReference type="ChEBI" id="CHEBI:18420"/>
        <label>2</label>
    </ligand>
</feature>
<sequence length="267" mass="28389">MTRDEFETFAHRLADAAAAATLPHFRSALAVENKIGGDDGSAEAFDPVTVADRAAEQAIRELIFETYPDHGLHGEEFGIVPGASVYEWVIDPIDGTRSFVSGVPLWTTIIGLRRNGVPLYGLVDQPYVGDRFWGGEGSAFTRCRDGAPRQIRTRACASLAEATMMTTAPAAISGPGERARYETVERQVRLARYGADGYAYCLLAAGQIDLVIESGLQAYDVVGLIPVIEAAGGVFTSWSGDDAHYGGTVVAAGDPRVHAAALEALNA</sequence>
<comment type="cofactor">
    <cofactor evidence="1 12">
        <name>Mg(2+)</name>
        <dbReference type="ChEBI" id="CHEBI:18420"/>
    </cofactor>
</comment>
<dbReference type="CDD" id="cd01641">
    <property type="entry name" value="Bacterial_IMPase_like_1"/>
    <property type="match status" value="1"/>
</dbReference>
<dbReference type="EC" id="3.1.3.15" evidence="4 11"/>
<dbReference type="Proteomes" id="UP001320898">
    <property type="component" value="Unassembled WGS sequence"/>
</dbReference>
<dbReference type="PANTHER" id="PTHR20854">
    <property type="entry name" value="INOSITOL MONOPHOSPHATASE"/>
    <property type="match status" value="1"/>
</dbReference>
<comment type="catalytic activity">
    <reaction evidence="10">
        <text>L-histidinol phosphate + H2O = L-histidinol + phosphate</text>
        <dbReference type="Rhea" id="RHEA:14465"/>
        <dbReference type="ChEBI" id="CHEBI:15377"/>
        <dbReference type="ChEBI" id="CHEBI:43474"/>
        <dbReference type="ChEBI" id="CHEBI:57699"/>
        <dbReference type="ChEBI" id="CHEBI:57980"/>
        <dbReference type="EC" id="3.1.3.15"/>
    </reaction>
</comment>
<name>A0AAW5QVW1_9HYPH</name>
<dbReference type="GO" id="GO:0046872">
    <property type="term" value="F:metal ion binding"/>
    <property type="evidence" value="ECO:0007669"/>
    <property type="project" value="UniProtKB-KW"/>
</dbReference>
<feature type="binding site" evidence="12">
    <location>
        <position position="75"/>
    </location>
    <ligand>
        <name>Mg(2+)</name>
        <dbReference type="ChEBI" id="CHEBI:18420"/>
        <label>1</label>
        <note>catalytic</note>
    </ligand>
</feature>
<evidence type="ECO:0000256" key="8">
    <source>
        <dbReference type="ARBA" id="ARBA00022842"/>
    </source>
</evidence>
<dbReference type="Pfam" id="PF00459">
    <property type="entry name" value="Inositol_P"/>
    <property type="match status" value="1"/>
</dbReference>
<dbReference type="RefSeq" id="WP_261615224.1">
    <property type="nucleotide sequence ID" value="NZ_JALIDZ010000003.1"/>
</dbReference>
<gene>
    <name evidence="13" type="primary">hisN</name>
    <name evidence="13" type="ORF">MUB46_07260</name>
</gene>
<dbReference type="EMBL" id="JALIDZ010000003">
    <property type="protein sequence ID" value="MCT8971649.1"/>
    <property type="molecule type" value="Genomic_DNA"/>
</dbReference>
<dbReference type="GO" id="GO:0000105">
    <property type="term" value="P:L-histidine biosynthetic process"/>
    <property type="evidence" value="ECO:0007669"/>
    <property type="project" value="UniProtKB-UniRule"/>
</dbReference>
<dbReference type="InterPro" id="IPR020583">
    <property type="entry name" value="Inositol_monoP_metal-BS"/>
</dbReference>
<accession>A0AAW5QVW1</accession>
<evidence type="ECO:0000256" key="10">
    <source>
        <dbReference type="ARBA" id="ARBA00049158"/>
    </source>
</evidence>
<evidence type="ECO:0000256" key="11">
    <source>
        <dbReference type="NCBIfam" id="TIGR02067"/>
    </source>
</evidence>
<keyword evidence="14" id="KW-1185">Reference proteome</keyword>
<dbReference type="AlphaFoldDB" id="A0AAW5QVW1"/>
<evidence type="ECO:0000256" key="9">
    <source>
        <dbReference type="ARBA" id="ARBA00023102"/>
    </source>
</evidence>
<dbReference type="InterPro" id="IPR011809">
    <property type="entry name" value="His_9_proposed"/>
</dbReference>
<keyword evidence="5" id="KW-0028">Amino-acid biosynthesis</keyword>
<feature type="binding site" evidence="12">
    <location>
        <position position="91"/>
    </location>
    <ligand>
        <name>Mg(2+)</name>
        <dbReference type="ChEBI" id="CHEBI:18420"/>
        <label>1</label>
        <note>catalytic</note>
    </ligand>
</feature>
<organism evidence="13 14">
    <name type="scientific">Microbaculum marinisediminis</name>
    <dbReference type="NCBI Taxonomy" id="2931392"/>
    <lineage>
        <taxon>Bacteria</taxon>
        <taxon>Pseudomonadati</taxon>
        <taxon>Pseudomonadota</taxon>
        <taxon>Alphaproteobacteria</taxon>
        <taxon>Hyphomicrobiales</taxon>
        <taxon>Tepidamorphaceae</taxon>
        <taxon>Microbaculum</taxon>
    </lineage>
</organism>
<evidence type="ECO:0000256" key="6">
    <source>
        <dbReference type="ARBA" id="ARBA00022723"/>
    </source>
</evidence>